<evidence type="ECO:0000256" key="3">
    <source>
        <dbReference type="ARBA" id="ARBA00022989"/>
    </source>
</evidence>
<feature type="transmembrane region" description="Helical" evidence="5">
    <location>
        <begin position="6"/>
        <end position="24"/>
    </location>
</feature>
<feature type="transmembrane region" description="Helical" evidence="5">
    <location>
        <begin position="33"/>
        <end position="52"/>
    </location>
</feature>
<comment type="subcellular location">
    <subcellularLocation>
        <location evidence="1">Membrane</location>
        <topology evidence="1">Multi-pass membrane protein</topology>
    </subcellularLocation>
</comment>
<evidence type="ECO:0000256" key="2">
    <source>
        <dbReference type="ARBA" id="ARBA00022692"/>
    </source>
</evidence>
<dbReference type="InterPro" id="IPR018393">
    <property type="entry name" value="NADHpl_OxRdtase_5_subgr"/>
</dbReference>
<dbReference type="PRINTS" id="PR01434">
    <property type="entry name" value="NADHDHGNASE5"/>
</dbReference>
<dbReference type="PANTHER" id="PTHR42829:SF2">
    <property type="entry name" value="NADH-UBIQUINONE OXIDOREDUCTASE CHAIN 5"/>
    <property type="match status" value="1"/>
</dbReference>
<feature type="transmembrane region" description="Helical" evidence="5">
    <location>
        <begin position="246"/>
        <end position="267"/>
    </location>
</feature>
<organism evidence="8">
    <name type="scientific">marine metagenome</name>
    <dbReference type="NCBI Taxonomy" id="408172"/>
    <lineage>
        <taxon>unclassified sequences</taxon>
        <taxon>metagenomes</taxon>
        <taxon>ecological metagenomes</taxon>
    </lineage>
</organism>
<evidence type="ECO:0008006" key="9">
    <source>
        <dbReference type="Google" id="ProtNLM"/>
    </source>
</evidence>
<feature type="transmembrane region" description="Helical" evidence="5">
    <location>
        <begin position="198"/>
        <end position="225"/>
    </location>
</feature>
<dbReference type="AlphaFoldDB" id="A0A382BE90"/>
<dbReference type="EMBL" id="UINC01029426">
    <property type="protein sequence ID" value="SVB12116.1"/>
    <property type="molecule type" value="Genomic_DNA"/>
</dbReference>
<evidence type="ECO:0000259" key="6">
    <source>
        <dbReference type="Pfam" id="PF00361"/>
    </source>
</evidence>
<protein>
    <recommendedName>
        <fullName evidence="9">NADH:quinone oxidoreductase/Mrp antiporter membrane subunit domain-containing protein</fullName>
    </recommendedName>
</protein>
<dbReference type="InterPro" id="IPR001516">
    <property type="entry name" value="Proton_antipo_N"/>
</dbReference>
<dbReference type="GO" id="GO:0016020">
    <property type="term" value="C:membrane"/>
    <property type="evidence" value="ECO:0007669"/>
    <property type="project" value="UniProtKB-SubCell"/>
</dbReference>
<dbReference type="GO" id="GO:0003954">
    <property type="term" value="F:NADH dehydrogenase activity"/>
    <property type="evidence" value="ECO:0007669"/>
    <property type="project" value="TreeGrafter"/>
</dbReference>
<feature type="transmembrane region" description="Helical" evidence="5">
    <location>
        <begin position="406"/>
        <end position="427"/>
    </location>
</feature>
<feature type="domain" description="NADH:quinone oxidoreductase/Mrp antiporter transmembrane" evidence="6">
    <location>
        <begin position="130"/>
        <end position="412"/>
    </location>
</feature>
<feature type="transmembrane region" description="Helical" evidence="5">
    <location>
        <begin position="273"/>
        <end position="291"/>
    </location>
</feature>
<evidence type="ECO:0000256" key="1">
    <source>
        <dbReference type="ARBA" id="ARBA00004141"/>
    </source>
</evidence>
<keyword evidence="2 5" id="KW-0812">Transmembrane</keyword>
<dbReference type="GO" id="GO:0015990">
    <property type="term" value="P:electron transport coupled proton transport"/>
    <property type="evidence" value="ECO:0007669"/>
    <property type="project" value="TreeGrafter"/>
</dbReference>
<dbReference type="InterPro" id="IPR001750">
    <property type="entry name" value="ND/Mrp_TM"/>
</dbReference>
<dbReference type="GO" id="GO:0042773">
    <property type="term" value="P:ATP synthesis coupled electron transport"/>
    <property type="evidence" value="ECO:0007669"/>
    <property type="project" value="InterPro"/>
</dbReference>
<sequence>MALMVLIIPFVGFFINSTIIRILFGSESIISGYINSLFIGISLLLSLIILFNPSDITNQINLTWLNLFDLNITFGLLIDPLTSIMMVVVSGISFLVQIYSLGYMHGDKSYTRYFAYMSLFTGSMLGLVMSRNILQLFIFWELVGVTSYLLIGFWFNRSSAAVAAKKAFIMTRFGDFGFLFSIIYLFNFNPASLDIIELYKMIAAGTISTKIATIASLGFLFGAIGKSAQFPLHSWLPDAMEGPTSVSALIHSATMVTAGVFLIARLFPLFDHSQIMILIASIGAITALIAATMGLTSTDIKRVLAYSTISQLGYMVMALGLGAYSAAIFHLFTHAFFKAGLFLCAGSVHHASGTFNMKFMGGLQSKMKLTYYSMLICGVSLAGIFPLSGFWSKDEIILSTFNHGGFIGYLFLLIGLIVAFMTAFYMFRTISLTFYGSFRG</sequence>
<gene>
    <name evidence="8" type="ORF">METZ01_LOCUS164970</name>
</gene>
<feature type="transmembrane region" description="Helical" evidence="5">
    <location>
        <begin position="327"/>
        <end position="348"/>
    </location>
</feature>
<accession>A0A382BE90</accession>
<dbReference type="Pfam" id="PF00662">
    <property type="entry name" value="Proton_antipo_N"/>
    <property type="match status" value="1"/>
</dbReference>
<proteinExistence type="predicted"/>
<keyword evidence="4 5" id="KW-0472">Membrane</keyword>
<feature type="transmembrane region" description="Helical" evidence="5">
    <location>
        <begin position="136"/>
        <end position="155"/>
    </location>
</feature>
<name>A0A382BE90_9ZZZZ</name>
<evidence type="ECO:0000259" key="7">
    <source>
        <dbReference type="Pfam" id="PF00662"/>
    </source>
</evidence>
<dbReference type="PRINTS" id="PR01435">
    <property type="entry name" value="NPOXDRDTASE5"/>
</dbReference>
<feature type="transmembrane region" description="Helical" evidence="5">
    <location>
        <begin position="369"/>
        <end position="391"/>
    </location>
</feature>
<dbReference type="GO" id="GO:0008137">
    <property type="term" value="F:NADH dehydrogenase (ubiquinone) activity"/>
    <property type="evidence" value="ECO:0007669"/>
    <property type="project" value="InterPro"/>
</dbReference>
<feature type="transmembrane region" description="Helical" evidence="5">
    <location>
        <begin position="167"/>
        <end position="186"/>
    </location>
</feature>
<evidence type="ECO:0000256" key="4">
    <source>
        <dbReference type="ARBA" id="ARBA00023136"/>
    </source>
</evidence>
<feature type="domain" description="NADH-Ubiquinone oxidoreductase (complex I) chain 5 N-terminal" evidence="7">
    <location>
        <begin position="64"/>
        <end position="114"/>
    </location>
</feature>
<feature type="transmembrane region" description="Helical" evidence="5">
    <location>
        <begin position="72"/>
        <end position="101"/>
    </location>
</feature>
<reference evidence="8" key="1">
    <citation type="submission" date="2018-05" db="EMBL/GenBank/DDBJ databases">
        <authorList>
            <person name="Lanie J.A."/>
            <person name="Ng W.-L."/>
            <person name="Kazmierczak K.M."/>
            <person name="Andrzejewski T.M."/>
            <person name="Davidsen T.M."/>
            <person name="Wayne K.J."/>
            <person name="Tettelin H."/>
            <person name="Glass J.I."/>
            <person name="Rusch D."/>
            <person name="Podicherti R."/>
            <person name="Tsui H.-C.T."/>
            <person name="Winkler M.E."/>
        </authorList>
    </citation>
    <scope>NUCLEOTIDE SEQUENCE</scope>
</reference>
<dbReference type="InterPro" id="IPR003945">
    <property type="entry name" value="NU5C-like"/>
</dbReference>
<feature type="transmembrane region" description="Helical" evidence="5">
    <location>
        <begin position="113"/>
        <end position="130"/>
    </location>
</feature>
<feature type="transmembrane region" description="Helical" evidence="5">
    <location>
        <begin position="303"/>
        <end position="321"/>
    </location>
</feature>
<dbReference type="Pfam" id="PF00361">
    <property type="entry name" value="Proton_antipo_M"/>
    <property type="match status" value="1"/>
</dbReference>
<dbReference type="PANTHER" id="PTHR42829">
    <property type="entry name" value="NADH-UBIQUINONE OXIDOREDUCTASE CHAIN 5"/>
    <property type="match status" value="1"/>
</dbReference>
<keyword evidence="3 5" id="KW-1133">Transmembrane helix</keyword>
<dbReference type="NCBIfam" id="TIGR01974">
    <property type="entry name" value="NDH_I_L"/>
    <property type="match status" value="1"/>
</dbReference>
<evidence type="ECO:0000313" key="8">
    <source>
        <dbReference type="EMBL" id="SVB12116.1"/>
    </source>
</evidence>
<evidence type="ECO:0000256" key="5">
    <source>
        <dbReference type="SAM" id="Phobius"/>
    </source>
</evidence>
<feature type="non-terminal residue" evidence="8">
    <location>
        <position position="440"/>
    </location>
</feature>